<dbReference type="GO" id="GO:0003676">
    <property type="term" value="F:nucleic acid binding"/>
    <property type="evidence" value="ECO:0007669"/>
    <property type="project" value="InterPro"/>
</dbReference>
<dbReference type="AlphaFoldDB" id="A0A8C7BRI3"/>
<dbReference type="Ensembl" id="ENSNVIT00000031218.1">
    <property type="protein sequence ID" value="ENSNVIP00000026912.1"/>
    <property type="gene ID" value="ENSNVIG00000020830.1"/>
</dbReference>
<reference evidence="5" key="2">
    <citation type="submission" date="2025-09" db="UniProtKB">
        <authorList>
            <consortium name="Ensembl"/>
        </authorList>
    </citation>
    <scope>IDENTIFICATION</scope>
</reference>
<evidence type="ECO:0000256" key="2">
    <source>
        <dbReference type="ARBA" id="ARBA00022801"/>
    </source>
</evidence>
<keyword evidence="1" id="KW-0540">Nuclease</keyword>
<evidence type="ECO:0000256" key="3">
    <source>
        <dbReference type="SAM" id="MobiDB-lite"/>
    </source>
</evidence>
<sequence>GPGEVLEALRIQATLLLPGPLGSASRVPSAHLTDKGCPGLASPSALGSDRSCVGWAARSNFLCRGGAVGRRSHGAQARGGRGCPGGVCRESQPLRLWAPGSGAALLAVRGEHRCFSLPSESPQPEPGSPGTPHARSRRAAASAAGGLRGAGVRGSPARCAALTAASSVCASGERLEVIQQEVADLLKGRILVGHALRNDLKVLFLDHPKKKIRDTQKYKPFKSQVKSGRPSLKLLAEKLLGIRVQEAEHCSIQDAQTAMRLYILAKKEWERTAQDRRPAAPAPDAGHVSIRKRS</sequence>
<dbReference type="GO" id="GO:0006308">
    <property type="term" value="P:DNA catabolic process"/>
    <property type="evidence" value="ECO:0007669"/>
    <property type="project" value="TreeGrafter"/>
</dbReference>
<dbReference type="SUPFAM" id="SSF53098">
    <property type="entry name" value="Ribonuclease H-like"/>
    <property type="match status" value="1"/>
</dbReference>
<evidence type="ECO:0000259" key="4">
    <source>
        <dbReference type="SMART" id="SM00479"/>
    </source>
</evidence>
<keyword evidence="2" id="KW-0378">Hydrolase</keyword>
<dbReference type="InterPro" id="IPR012337">
    <property type="entry name" value="RNaseH-like_sf"/>
</dbReference>
<dbReference type="InterPro" id="IPR013520">
    <property type="entry name" value="Ribonucl_H"/>
</dbReference>
<keyword evidence="6" id="KW-1185">Reference proteome</keyword>
<dbReference type="GeneTree" id="ENSGT00940000159607"/>
<evidence type="ECO:0000313" key="6">
    <source>
        <dbReference type="Proteomes" id="UP000694425"/>
    </source>
</evidence>
<name>A0A8C7BRI3_NEOVI</name>
<dbReference type="Proteomes" id="UP000694425">
    <property type="component" value="Unplaced"/>
</dbReference>
<dbReference type="PANTHER" id="PTHR12801:SF158">
    <property type="entry name" value="RNA EXONUCLEASE 4"/>
    <property type="match status" value="1"/>
</dbReference>
<proteinExistence type="predicted"/>
<dbReference type="InterPro" id="IPR047021">
    <property type="entry name" value="REXO1/3/4-like"/>
</dbReference>
<evidence type="ECO:0000256" key="1">
    <source>
        <dbReference type="ARBA" id="ARBA00022722"/>
    </source>
</evidence>
<dbReference type="InterPro" id="IPR036397">
    <property type="entry name" value="RNaseH_sf"/>
</dbReference>
<dbReference type="Pfam" id="PF00929">
    <property type="entry name" value="RNase_T"/>
    <property type="match status" value="1"/>
</dbReference>
<accession>A0A8C7BRI3</accession>
<evidence type="ECO:0000313" key="5">
    <source>
        <dbReference type="Ensembl" id="ENSNVIP00000026912.1"/>
    </source>
</evidence>
<organism evidence="5 6">
    <name type="scientific">Neovison vison</name>
    <name type="common">American mink</name>
    <name type="synonym">Mustela vison</name>
    <dbReference type="NCBI Taxonomy" id="452646"/>
    <lineage>
        <taxon>Eukaryota</taxon>
        <taxon>Metazoa</taxon>
        <taxon>Chordata</taxon>
        <taxon>Craniata</taxon>
        <taxon>Vertebrata</taxon>
        <taxon>Euteleostomi</taxon>
        <taxon>Mammalia</taxon>
        <taxon>Eutheria</taxon>
        <taxon>Laurasiatheria</taxon>
        <taxon>Carnivora</taxon>
        <taxon>Caniformia</taxon>
        <taxon>Musteloidea</taxon>
        <taxon>Mustelidae</taxon>
        <taxon>Mustelinae</taxon>
        <taxon>Neogale</taxon>
    </lineage>
</organism>
<feature type="domain" description="Exonuclease" evidence="4">
    <location>
        <begin position="113"/>
        <end position="271"/>
    </location>
</feature>
<dbReference type="GO" id="GO:0005634">
    <property type="term" value="C:nucleus"/>
    <property type="evidence" value="ECO:0007669"/>
    <property type="project" value="TreeGrafter"/>
</dbReference>
<dbReference type="Gene3D" id="3.30.420.10">
    <property type="entry name" value="Ribonuclease H-like superfamily/Ribonuclease H"/>
    <property type="match status" value="1"/>
</dbReference>
<dbReference type="PANTHER" id="PTHR12801">
    <property type="entry name" value="RNA EXONUCLEASE REXO1 / RECO3 FAMILY MEMBER-RELATED"/>
    <property type="match status" value="1"/>
</dbReference>
<reference evidence="5" key="1">
    <citation type="submission" date="2025-08" db="UniProtKB">
        <authorList>
            <consortium name="Ensembl"/>
        </authorList>
    </citation>
    <scope>IDENTIFICATION</scope>
</reference>
<feature type="region of interest" description="Disordered" evidence="3">
    <location>
        <begin position="116"/>
        <end position="154"/>
    </location>
</feature>
<protein>
    <recommendedName>
        <fullName evidence="4">Exonuclease domain-containing protein</fullName>
    </recommendedName>
</protein>
<dbReference type="SMART" id="SM00479">
    <property type="entry name" value="EXOIII"/>
    <property type="match status" value="1"/>
</dbReference>
<feature type="region of interest" description="Disordered" evidence="3">
    <location>
        <begin position="272"/>
        <end position="294"/>
    </location>
</feature>
<dbReference type="GO" id="GO:0004527">
    <property type="term" value="F:exonuclease activity"/>
    <property type="evidence" value="ECO:0007669"/>
    <property type="project" value="InterPro"/>
</dbReference>